<name>A0A9N8WHE7_9GLOM</name>
<sequence length="536" mass="61391">MDSLNNDVRRYMLSLFVERDDALCLLRQFLMLNRQWSTLAVEHLYKDPWTRWQHQFVSQPVRAKQLIDTFNKCLQNYEENNSTSIAVDRPPRRPRPDTYLATTNEFEIPLWDYVSMVKNLHVPALYKCVQIWNQHTPNMNNSQEFLCRKFNDLFQAFVQKAQIKECTFEESAEPSSYPHIPGLLTFMATSLRARHVDLRYLNLGYFECTDEDLRVLADNCKHLETFKIRATKCSDEALANLISSQKKLVKLKIRLANDIKLTLEAIGSQSASLVKLRIIACRMSSCSEPFEGIGACKQLRSLYIRNARDFRTNTPTLMMPIANNCEFHNVDFSGTNIPAVVIASIAETSKLTLRRVHINRANSHYVGEDDESGTEQLLDMSVGIRALGDHAKNLAEFERNILPIEADALIYMLRLIGRQLHRLEIGSSAMASRESSDLVTAIGLYCPNITSLDISCFLFSEGAFSEILRRCKKLQVLYLHNIPIVNDTLLRMIREELGGTLKDLYLSNHRASVDAVAELDSIMEVIDEGPYEDEEY</sequence>
<evidence type="ECO:0000259" key="1">
    <source>
        <dbReference type="Pfam" id="PF25372"/>
    </source>
</evidence>
<accession>A0A9N8WHE7</accession>
<proteinExistence type="predicted"/>
<dbReference type="AlphaFoldDB" id="A0A9N8WHE7"/>
<dbReference type="GO" id="GO:0031146">
    <property type="term" value="P:SCF-dependent proteasomal ubiquitin-dependent protein catabolic process"/>
    <property type="evidence" value="ECO:0007669"/>
    <property type="project" value="TreeGrafter"/>
</dbReference>
<gene>
    <name evidence="2" type="ORF">POCULU_LOCUS2013</name>
</gene>
<dbReference type="InterPro" id="IPR032675">
    <property type="entry name" value="LRR_dom_sf"/>
</dbReference>
<dbReference type="Proteomes" id="UP000789572">
    <property type="component" value="Unassembled WGS sequence"/>
</dbReference>
<dbReference type="Pfam" id="PF25372">
    <property type="entry name" value="DUF7885"/>
    <property type="match status" value="1"/>
</dbReference>
<dbReference type="GO" id="GO:0019005">
    <property type="term" value="C:SCF ubiquitin ligase complex"/>
    <property type="evidence" value="ECO:0007669"/>
    <property type="project" value="TreeGrafter"/>
</dbReference>
<dbReference type="PANTHER" id="PTHR13318">
    <property type="entry name" value="PARTNER OF PAIRED, ISOFORM B-RELATED"/>
    <property type="match status" value="1"/>
</dbReference>
<keyword evidence="3" id="KW-1185">Reference proteome</keyword>
<evidence type="ECO:0000313" key="3">
    <source>
        <dbReference type="Proteomes" id="UP000789572"/>
    </source>
</evidence>
<feature type="domain" description="F-box/LRR-repeat protein 15-like leucin rich repeat" evidence="1">
    <location>
        <begin position="209"/>
        <end position="343"/>
    </location>
</feature>
<dbReference type="Gene3D" id="3.80.10.10">
    <property type="entry name" value="Ribonuclease Inhibitor"/>
    <property type="match status" value="2"/>
</dbReference>
<protein>
    <submittedName>
        <fullName evidence="2">6183_t:CDS:1</fullName>
    </submittedName>
</protein>
<dbReference type="EMBL" id="CAJVPJ010000170">
    <property type="protein sequence ID" value="CAG8489944.1"/>
    <property type="molecule type" value="Genomic_DNA"/>
</dbReference>
<dbReference type="InterPro" id="IPR057207">
    <property type="entry name" value="FBXL15_LRR"/>
</dbReference>
<dbReference type="SUPFAM" id="SSF52047">
    <property type="entry name" value="RNI-like"/>
    <property type="match status" value="1"/>
</dbReference>
<evidence type="ECO:0000313" key="2">
    <source>
        <dbReference type="EMBL" id="CAG8489944.1"/>
    </source>
</evidence>
<organism evidence="2 3">
    <name type="scientific">Paraglomus occultum</name>
    <dbReference type="NCBI Taxonomy" id="144539"/>
    <lineage>
        <taxon>Eukaryota</taxon>
        <taxon>Fungi</taxon>
        <taxon>Fungi incertae sedis</taxon>
        <taxon>Mucoromycota</taxon>
        <taxon>Glomeromycotina</taxon>
        <taxon>Glomeromycetes</taxon>
        <taxon>Paraglomerales</taxon>
        <taxon>Paraglomeraceae</taxon>
        <taxon>Paraglomus</taxon>
    </lineage>
</organism>
<comment type="caution">
    <text evidence="2">The sequence shown here is derived from an EMBL/GenBank/DDBJ whole genome shotgun (WGS) entry which is preliminary data.</text>
</comment>
<dbReference type="OrthoDB" id="2364652at2759"/>
<reference evidence="2" key="1">
    <citation type="submission" date="2021-06" db="EMBL/GenBank/DDBJ databases">
        <authorList>
            <person name="Kallberg Y."/>
            <person name="Tangrot J."/>
            <person name="Rosling A."/>
        </authorList>
    </citation>
    <scope>NUCLEOTIDE SEQUENCE</scope>
    <source>
        <strain evidence="2">IA702</strain>
    </source>
</reference>